<reference evidence="1" key="1">
    <citation type="journal article" date="2021" name="Nat. Commun.">
        <title>Genetic determinants of endophytism in the Arabidopsis root mycobiome.</title>
        <authorList>
            <person name="Mesny F."/>
            <person name="Miyauchi S."/>
            <person name="Thiergart T."/>
            <person name="Pickel B."/>
            <person name="Atanasova L."/>
            <person name="Karlsson M."/>
            <person name="Huettel B."/>
            <person name="Barry K.W."/>
            <person name="Haridas S."/>
            <person name="Chen C."/>
            <person name="Bauer D."/>
            <person name="Andreopoulos W."/>
            <person name="Pangilinan J."/>
            <person name="LaButti K."/>
            <person name="Riley R."/>
            <person name="Lipzen A."/>
            <person name="Clum A."/>
            <person name="Drula E."/>
            <person name="Henrissat B."/>
            <person name="Kohler A."/>
            <person name="Grigoriev I.V."/>
            <person name="Martin F.M."/>
            <person name="Hacquard S."/>
        </authorList>
    </citation>
    <scope>NUCLEOTIDE SEQUENCE</scope>
    <source>
        <strain evidence="1">MPI-CAGE-CH-0230</strain>
    </source>
</reference>
<dbReference type="GeneID" id="70191412"/>
<sequence length="112" mass="11527">MIAFLFRLVPGVQDVHGCLAAGPSSGLSKSTQPHISYAGSGSAICLLAAGFVVGDLASPCRNFQVMSILASAPTGTPQKIGTKIQLGHGTESSNSVIELDNPNFFVTGKRLP</sequence>
<gene>
    <name evidence="1" type="ORF">B0I36DRAFT_40837</name>
</gene>
<name>A0A9P8XUX8_9PEZI</name>
<evidence type="ECO:0000313" key="2">
    <source>
        <dbReference type="Proteomes" id="UP000756346"/>
    </source>
</evidence>
<dbReference type="EMBL" id="JAGTJQ010000011">
    <property type="protein sequence ID" value="KAH7018563.1"/>
    <property type="molecule type" value="Genomic_DNA"/>
</dbReference>
<proteinExistence type="predicted"/>
<evidence type="ECO:0000313" key="1">
    <source>
        <dbReference type="EMBL" id="KAH7018563.1"/>
    </source>
</evidence>
<dbReference type="RefSeq" id="XP_046006830.1">
    <property type="nucleotide sequence ID" value="XM_046161866.1"/>
</dbReference>
<organism evidence="1 2">
    <name type="scientific">Microdochium trichocladiopsis</name>
    <dbReference type="NCBI Taxonomy" id="1682393"/>
    <lineage>
        <taxon>Eukaryota</taxon>
        <taxon>Fungi</taxon>
        <taxon>Dikarya</taxon>
        <taxon>Ascomycota</taxon>
        <taxon>Pezizomycotina</taxon>
        <taxon>Sordariomycetes</taxon>
        <taxon>Xylariomycetidae</taxon>
        <taxon>Xylariales</taxon>
        <taxon>Microdochiaceae</taxon>
        <taxon>Microdochium</taxon>
    </lineage>
</organism>
<protein>
    <submittedName>
        <fullName evidence="1">Uncharacterized protein</fullName>
    </submittedName>
</protein>
<accession>A0A9P8XUX8</accession>
<dbReference type="AlphaFoldDB" id="A0A9P8XUX8"/>
<dbReference type="Proteomes" id="UP000756346">
    <property type="component" value="Unassembled WGS sequence"/>
</dbReference>
<comment type="caution">
    <text evidence="1">The sequence shown here is derived from an EMBL/GenBank/DDBJ whole genome shotgun (WGS) entry which is preliminary data.</text>
</comment>
<keyword evidence="2" id="KW-1185">Reference proteome</keyword>